<proteinExistence type="predicted"/>
<evidence type="ECO:0008006" key="3">
    <source>
        <dbReference type="Google" id="ProtNLM"/>
    </source>
</evidence>
<feature type="chain" id="PRO_5028368849" description="T9SS type A sorting domain-containing protein" evidence="1">
    <location>
        <begin position="17"/>
        <end position="759"/>
    </location>
</feature>
<name>A0A7C4GFV4_UNCW3</name>
<evidence type="ECO:0000313" key="2">
    <source>
        <dbReference type="EMBL" id="HGK28581.1"/>
    </source>
</evidence>
<dbReference type="InterPro" id="IPR011044">
    <property type="entry name" value="Quino_amine_DH_bsu"/>
</dbReference>
<dbReference type="InterPro" id="IPR013211">
    <property type="entry name" value="LVIVD"/>
</dbReference>
<organism evidence="2">
    <name type="scientific">candidate division WOR-3 bacterium</name>
    <dbReference type="NCBI Taxonomy" id="2052148"/>
    <lineage>
        <taxon>Bacteria</taxon>
        <taxon>Bacteria division WOR-3</taxon>
    </lineage>
</organism>
<dbReference type="SUPFAM" id="SSF101908">
    <property type="entry name" value="Putative isomerase YbhE"/>
    <property type="match status" value="1"/>
</dbReference>
<keyword evidence="1" id="KW-0732">Signal</keyword>
<accession>A0A7C4GFV4</accession>
<dbReference type="EMBL" id="DSUT01000137">
    <property type="protein sequence ID" value="HGK28581.1"/>
    <property type="molecule type" value="Genomic_DNA"/>
</dbReference>
<feature type="signal peptide" evidence="1">
    <location>
        <begin position="1"/>
        <end position="16"/>
    </location>
</feature>
<gene>
    <name evidence="2" type="ORF">ENS41_06455</name>
</gene>
<dbReference type="AlphaFoldDB" id="A0A7C4GFV4"/>
<evidence type="ECO:0000256" key="1">
    <source>
        <dbReference type="SAM" id="SignalP"/>
    </source>
</evidence>
<dbReference type="SUPFAM" id="SSF50969">
    <property type="entry name" value="YVTN repeat-like/Quinoprotein amine dehydrogenase"/>
    <property type="match status" value="1"/>
</dbReference>
<sequence>MSVGMLALLLSGCALAGTSLAREPDPNVPLSREMGLFLREFRAVQESLRSVHPRFTERWLKTHGYDPADFLPRPWTEPESTGLRLVGKWGRGRSVEVAGQDSLVYLSLGSEVAVLDFADPAHPRLLTELQLGFCPTQIHVRDSLLVAGGWTCIETWNTGNPAQPVFQGRIPKAVADFCVRDTFLYFVSGGSFRVYSLADPASPYQLGACADSGWATTVAGNTVVLVLHDGFGFVDVSDPSAPRRVGFYGGNSIAAAARGTICCISNDEGGVPATASFEVVDIADPAQPRRLSRLTASGGYDIYLRDTLAFISGWQQPYGEFCIVDISDSTAPVRRGTCVTPGSEFGVWASSMTPTAFIASDERGMEVLNVTNPGQPRLDTSLLRADMARDIYLDGTRAYVAGSRAGLRVLDVADPSAPVELGGYDTLDNDHYSAAAADSFAFLSSMQPPYLRSIDVSDPTHPLMAGGGAAQTVPQDMVLRDTLLYLAGRLRFNIVNVARPRQPVLVGSCNAGDLNEAGLCIRDTLAYFAGPFSGLQVFSIADPASPRLVTTLGGLRAWGCDVADTLLYVGGFDNFLRIWSVADVMHAYELGAVQVPGSGADVKVRGRYAYVATANLAIVDVLDPRSPALVGTTATPDEVWAIEFDSSHVYAACFLGGVVVLDTLAVGLAEHGGCTRPQDVRLRCPLVSGEAVVEFAGQHERDFHIRVLDAMGRAVPSSVTATGTGPRAIRVAMRALPRGVYFIRIGRGDPIRQFRVVKF</sequence>
<comment type="caution">
    <text evidence="2">The sequence shown here is derived from an EMBL/GenBank/DDBJ whole genome shotgun (WGS) entry which is preliminary data.</text>
</comment>
<dbReference type="Pfam" id="PF08309">
    <property type="entry name" value="LVIVD"/>
    <property type="match status" value="4"/>
</dbReference>
<protein>
    <recommendedName>
        <fullName evidence="3">T9SS type A sorting domain-containing protein</fullName>
    </recommendedName>
</protein>
<reference evidence="2" key="1">
    <citation type="journal article" date="2020" name="mSystems">
        <title>Genome- and Community-Level Interaction Insights into Carbon Utilization and Element Cycling Functions of Hydrothermarchaeota in Hydrothermal Sediment.</title>
        <authorList>
            <person name="Zhou Z."/>
            <person name="Liu Y."/>
            <person name="Xu W."/>
            <person name="Pan J."/>
            <person name="Luo Z.H."/>
            <person name="Li M."/>
        </authorList>
    </citation>
    <scope>NUCLEOTIDE SEQUENCE [LARGE SCALE GENOMIC DNA]</scope>
    <source>
        <strain evidence="2">SpSt-488</strain>
    </source>
</reference>